<feature type="coiled-coil region" evidence="1">
    <location>
        <begin position="737"/>
        <end position="867"/>
    </location>
</feature>
<dbReference type="OMA" id="CHTERVE"/>
<keyword evidence="1" id="KW-0175">Coiled coil</keyword>
<feature type="compositionally biased region" description="Polar residues" evidence="2">
    <location>
        <begin position="2170"/>
        <end position="2181"/>
    </location>
</feature>
<feature type="compositionally biased region" description="Basic residues" evidence="2">
    <location>
        <begin position="2309"/>
        <end position="2318"/>
    </location>
</feature>
<feature type="compositionally biased region" description="Low complexity" evidence="2">
    <location>
        <begin position="2141"/>
        <end position="2163"/>
    </location>
</feature>
<feature type="coiled-coil region" evidence="1">
    <location>
        <begin position="1417"/>
        <end position="1584"/>
    </location>
</feature>
<feature type="coiled-coil region" evidence="1">
    <location>
        <begin position="192"/>
        <end position="359"/>
    </location>
</feature>
<gene>
    <name evidence="4" type="primary">LOC108665711</name>
</gene>
<feature type="coiled-coil region" evidence="1">
    <location>
        <begin position="404"/>
        <end position="509"/>
    </location>
</feature>
<keyword evidence="3" id="KW-1185">Reference proteome</keyword>
<evidence type="ECO:0000313" key="4">
    <source>
        <dbReference type="RefSeq" id="XP_047741591.1"/>
    </source>
</evidence>
<feature type="compositionally biased region" description="Polar residues" evidence="2">
    <location>
        <begin position="1804"/>
        <end position="1815"/>
    </location>
</feature>
<feature type="coiled-coil region" evidence="1">
    <location>
        <begin position="1266"/>
        <end position="1350"/>
    </location>
</feature>
<feature type="compositionally biased region" description="Low complexity" evidence="2">
    <location>
        <begin position="1832"/>
        <end position="1843"/>
    </location>
</feature>
<accession>A0A979FWF5</accession>
<feature type="coiled-coil region" evidence="1">
    <location>
        <begin position="921"/>
        <end position="1009"/>
    </location>
</feature>
<feature type="coiled-coil region" evidence="1">
    <location>
        <begin position="1103"/>
        <end position="1222"/>
    </location>
</feature>
<feature type="region of interest" description="Disordered" evidence="2">
    <location>
        <begin position="1904"/>
        <end position="1976"/>
    </location>
</feature>
<feature type="compositionally biased region" description="Basic and acidic residues" evidence="2">
    <location>
        <begin position="2248"/>
        <end position="2262"/>
    </location>
</feature>
<reference evidence="4" key="1">
    <citation type="submission" date="2025-08" db="UniProtKB">
        <authorList>
            <consortium name="RefSeq"/>
        </authorList>
    </citation>
    <scope>IDENTIFICATION</scope>
    <source>
        <tissue evidence="4">Whole organism</tissue>
    </source>
</reference>
<feature type="coiled-coil region" evidence="1">
    <location>
        <begin position="610"/>
        <end position="683"/>
    </location>
</feature>
<dbReference type="GeneID" id="108665711"/>
<feature type="region of interest" description="Disordered" evidence="2">
    <location>
        <begin position="2112"/>
        <end position="2318"/>
    </location>
</feature>
<dbReference type="KEGG" id="hazt:108665711"/>
<dbReference type="OrthoDB" id="2436455at2759"/>
<protein>
    <submittedName>
        <fullName evidence="4">Rootletin</fullName>
    </submittedName>
</protein>
<feature type="region of interest" description="Disordered" evidence="2">
    <location>
        <begin position="1794"/>
        <end position="1868"/>
    </location>
</feature>
<dbReference type="Proteomes" id="UP000694843">
    <property type="component" value="Unplaced"/>
</dbReference>
<dbReference type="RefSeq" id="XP_047741591.1">
    <property type="nucleotide sequence ID" value="XM_047885635.1"/>
</dbReference>
<proteinExistence type="predicted"/>
<evidence type="ECO:0000256" key="2">
    <source>
        <dbReference type="SAM" id="MobiDB-lite"/>
    </source>
</evidence>
<name>A0A979FWF5_HYAAZ</name>
<feature type="compositionally biased region" description="Basic and acidic residues" evidence="2">
    <location>
        <begin position="1921"/>
        <end position="1966"/>
    </location>
</feature>
<organism evidence="3 4">
    <name type="scientific">Hyalella azteca</name>
    <name type="common">Amphipod</name>
    <dbReference type="NCBI Taxonomy" id="294128"/>
    <lineage>
        <taxon>Eukaryota</taxon>
        <taxon>Metazoa</taxon>
        <taxon>Ecdysozoa</taxon>
        <taxon>Arthropoda</taxon>
        <taxon>Crustacea</taxon>
        <taxon>Multicrustacea</taxon>
        <taxon>Malacostraca</taxon>
        <taxon>Eumalacostraca</taxon>
        <taxon>Peracarida</taxon>
        <taxon>Amphipoda</taxon>
        <taxon>Senticaudata</taxon>
        <taxon>Talitrida</taxon>
        <taxon>Talitroidea</taxon>
        <taxon>Hyalellidae</taxon>
        <taxon>Hyalella</taxon>
    </lineage>
</organism>
<evidence type="ECO:0000256" key="1">
    <source>
        <dbReference type="SAM" id="Coils"/>
    </source>
</evidence>
<evidence type="ECO:0000313" key="3">
    <source>
        <dbReference type="Proteomes" id="UP000694843"/>
    </source>
</evidence>
<feature type="coiled-coil region" evidence="1">
    <location>
        <begin position="1615"/>
        <end position="1739"/>
    </location>
</feature>
<sequence length="2318" mass="260710">MAESAEHILLQCLSILTGRTVDRTTQLIDDAVFTLVVSKLKLQIDGGQSLKAAAPALKNLIKEHFLDDLIDFDEAASGNSNELVKLLLLLLYVAFITDRDVMLLLSDALPCHLQLKVKYLFECVQKRGSGLSKKYLSVLAAETLAGKSSAGQEVRWSLGSPRVYSSSPKASSLQSPLKELVQSPDFVVQRKLEQRVREVKRLSKELNVLENEKQDWLLEQEISKKKTAQLVREVQKVRQLLADVTKEKENAESLALSGADQIHEQAQRLGRELSLAHKENSSLQKALNDLQDAHDQLLTKEQLTSGLLDKARAERQSLAAELLMLLEQHQVTAAAIDERDVLLRERAQLEEQLQELCHKPYDRTIEPEDCVASPASRTCEMSSSSPPASPAGENMGEAVVDLMLQEAKEELTQARTQLQHTSQELTQAQTCLQEWKSKQLQTNEELVQTQGQLQTTREQLDAMEKTHADLVNKHASVLQKHEHDQLQWQAQSESLLASQESLKAELEEQSRYHSAVQELLSKEVQQLQCQLMEAAAVSATDAGPATVPPSHVCHADGSTLNKTVERVKAELETQIVSMQAQFTLMKDAVTHLKENLDHAATAIQRKDHDLSMAHSRAEKAECQLADIQREMTEARAAAETEILKLQSELTEARASGEAQQRCITEAEHQTQQLQQQIKEVLRSMSGKEETARVAEARLKEKMGVLEACRARHEQKLLEAQTLIESGAAENSGLLQKMNQALQLQKQLQNDLDVMQKQHVEEIKSKEDLLRELGECKSQWDDEKQRLQARTEDLTTQLSVVTQNVETLSSQLRDLEKKRHAELLVSQQKENEAQECRNLLLDEHKSALEKLNVEKEELNVALQSSREEVHRLSSSVSCKDELLLQAHAESSRYAVKCEELQKTIESLKIDNSKAVECYEFKIEELVKEVSCLKSDKAAATELHKVQSQELEFINNDLKDVKQTCASLEEALNNDKATHMEALRDKDEKHKREILKINTQHQEELKNLESSWESRVAEKTELLTHLQAQHSKLFEEHQGQEEANRVRVSELLSNVTNLQLEKKAAEEQHTASLSSISADCEKTRAHCKVLECRIQEITLAQEMLKIELSQQNRKHEEVASQLKLQVQNLEDNNTKYELEVKQRNCELEESSRLLEEVRADLKTKEKACQDLETQIKTLKEERSEEVCSLEDQITHLNNQIEKLNEEFDSKAKQHQSQVLALSEENMKTVHEIKDTYEREIGLINDLITPNKVGKSTILDKGASGADRLQALRDDVAEIITDKTLLEQQLAALLKEKSLEKDLTDKLSFEKSRELSDLQETFQAKISEAELAVKLLEDKLREKTAEIDSASETLCNKEKQLIECKEEHSRNILQLKADHEKRVNEITAELKMDVTNLSRQLELTSIHEREKAASESLQFVTDLKAKINSCEQRCQALEAEKRSLEQALRESASVKSDLEIRILELEEQLKTWKKRLIDKDQTVSDALKKQVELQQQVENEKQRALASQAEVTQARNQVQELVLENASLLSFRQQKEKEMSAGEAELLQLQDRLVQLQNKLQRTEAALIDKEKDVAEAKEDVLRVQRESELSTRSLQEEMSALKLKYKADKQAYSDKMKNIFKDQIEKLMAEVQKYKSISDDNSLLAHKYEAAKNKLAKAYADLNDATRAKDDYLRQTTQLTEHTKSLRESLEHEQKLRQEAESAVEELRATVTQLQQAESAVEGLKAKVTQQQQMLKTITAERRTLRAKLSTADSQLRLMDRNWNRESLGGKQDAGSIRNALSESTLCSPRPCAAAVSRAAPGDARPTTTQKQAGGNTERQRSAAFTASYRKAVGRTTRSSRASSSADDDLLDGSDVPLLSESRSDQHLESSGLVEGLFRKPSIRIHGPEVRGKTRAPVELRSLICNAGEDDHSGGDAPQAWQEGEKRLQEEQQRKAGEAERKKLLARQKDGRRMTVDGRILPDGDGRRQSLSLDRASGRSVPRGLGSFFNCEDEDQEFFSNKYLHEMKVGLCEVDDDHDPRLSELQRRNSLYPPHMRCSYAAELQYNPHQDKVDPIACASLMTKKELGVEDLESATERLVIESPAFNLRKRTLSDSFTSSSSLDISFGKKVRRLSTSYSRPGPPTPGRKSIGRADKENRRISLRSQGASPSSRSLGSCSSSSALPHAPVSRRVSQSPSLSVIQPTPAKLVHAKPASPTARSMSGGSSSSPDKEVTVSSRGRATPAARRSHLPHTPASIKRLIRGKSPWKKLTDASETPKADAKLKIFRRPFGSKNYNVLSASQREREGPDAAAVQPSQATSSKGPQTSGNRARRHNNTCV</sequence>
<feature type="compositionally biased region" description="Polar residues" evidence="2">
    <location>
        <begin position="2293"/>
        <end position="2308"/>
    </location>
</feature>